<evidence type="ECO:0000313" key="2">
    <source>
        <dbReference type="Proteomes" id="UP000026960"/>
    </source>
</evidence>
<protein>
    <recommendedName>
        <fullName evidence="3">No apical meristem-associated C-terminal domain-containing protein</fullName>
    </recommendedName>
</protein>
<dbReference type="Proteomes" id="UP000026960">
    <property type="component" value="Chromosome 4"/>
</dbReference>
<evidence type="ECO:0008006" key="3">
    <source>
        <dbReference type="Google" id="ProtNLM"/>
    </source>
</evidence>
<dbReference type="PANTHER" id="PTHR45224">
    <property type="entry name" value="OS01G0527900 PROTEIN-RELATED"/>
    <property type="match status" value="1"/>
</dbReference>
<dbReference type="AlphaFoldDB" id="A0A0D3FT07"/>
<sequence length="213" mass="24574">MDASNKGFLHMLSQGSPRNGSQKSTSPQFLTIFSQTRFAHSTTPTFENFHPFGAPTINYMAILLEASTVFSGKHIGYNLHTSELSMFSSTRKLGVLTKSNYWVCFFPRIRISLSVPARHEENNVANIEESKFNINKSRSNRKRSVVQCKTHWGGVKKEIRKFCRAYSQARNTWSSGYSDDMIMEKAHIIFKSENNEKPFILDYMWRELEDQPK</sequence>
<dbReference type="Gramene" id="OBART04G04150.1">
    <property type="protein sequence ID" value="OBART04G04150.1"/>
    <property type="gene ID" value="OBART04G04150"/>
</dbReference>
<dbReference type="EnsemblPlants" id="OBART04G04150.1">
    <property type="protein sequence ID" value="OBART04G04150.1"/>
    <property type="gene ID" value="OBART04G04150"/>
</dbReference>
<name>A0A0D3FT07_9ORYZ</name>
<organism evidence="1">
    <name type="scientific">Oryza barthii</name>
    <dbReference type="NCBI Taxonomy" id="65489"/>
    <lineage>
        <taxon>Eukaryota</taxon>
        <taxon>Viridiplantae</taxon>
        <taxon>Streptophyta</taxon>
        <taxon>Embryophyta</taxon>
        <taxon>Tracheophyta</taxon>
        <taxon>Spermatophyta</taxon>
        <taxon>Magnoliopsida</taxon>
        <taxon>Liliopsida</taxon>
        <taxon>Poales</taxon>
        <taxon>Poaceae</taxon>
        <taxon>BOP clade</taxon>
        <taxon>Oryzoideae</taxon>
        <taxon>Oryzeae</taxon>
        <taxon>Oryzinae</taxon>
        <taxon>Oryza</taxon>
    </lineage>
</organism>
<dbReference type="PANTHER" id="PTHR45224:SF16">
    <property type="entry name" value="OS01G0527900 PROTEIN"/>
    <property type="match status" value="1"/>
</dbReference>
<reference evidence="1" key="1">
    <citation type="journal article" date="2009" name="Rice">
        <title>De Novo Next Generation Sequencing of Plant Genomes.</title>
        <authorList>
            <person name="Rounsley S."/>
            <person name="Marri P.R."/>
            <person name="Yu Y."/>
            <person name="He R."/>
            <person name="Sisneros N."/>
            <person name="Goicoechea J.L."/>
            <person name="Lee S.J."/>
            <person name="Angelova A."/>
            <person name="Kudrna D."/>
            <person name="Luo M."/>
            <person name="Affourtit J."/>
            <person name="Desany B."/>
            <person name="Knight J."/>
            <person name="Niazi F."/>
            <person name="Egholm M."/>
            <person name="Wing R.A."/>
        </authorList>
    </citation>
    <scope>NUCLEOTIDE SEQUENCE [LARGE SCALE GENOMIC DNA]</scope>
    <source>
        <strain evidence="1">cv. IRGC 105608</strain>
    </source>
</reference>
<proteinExistence type="predicted"/>
<dbReference type="PaxDb" id="65489-OBART04G04150.1"/>
<keyword evidence="2" id="KW-1185">Reference proteome</keyword>
<evidence type="ECO:0000313" key="1">
    <source>
        <dbReference type="EnsemblPlants" id="OBART04G04150.1"/>
    </source>
</evidence>
<reference evidence="1" key="2">
    <citation type="submission" date="2015-03" db="UniProtKB">
        <authorList>
            <consortium name="EnsemblPlants"/>
        </authorList>
    </citation>
    <scope>IDENTIFICATION</scope>
</reference>
<dbReference type="HOGENOM" id="CLU_1296092_0_0_1"/>
<accession>A0A0D3FT07</accession>